<dbReference type="PANTHER" id="PTHR21191:SF16">
    <property type="entry name" value="AQUAPORIN"/>
    <property type="match status" value="1"/>
</dbReference>
<feature type="transmembrane region" description="Helical" evidence="5">
    <location>
        <begin position="85"/>
        <end position="106"/>
    </location>
</feature>
<feature type="transmembrane region" description="Helical" evidence="5">
    <location>
        <begin position="59"/>
        <end position="79"/>
    </location>
</feature>
<accession>A0A8W8M6X3</accession>
<sequence>MGYLMTWRELWVMAVGFDPPVTHFSSVTSAILVYLLALLFCYIFYQLSRILLPRFLQEYVLDFFKTMAFCTYCFGHGVIRNAHGHLAYILCVVPLNTASVFIFNLGDGTPLMVWLKYLQKQIPAWKFLAKVTAQIMAGLCSWELGHLIFRLDFHPSFVEKVESQANCSTDLNVATVTGFALETVAVTYDFWLDQQTLSRYMPLDLALKILNCAIIVCLGLHLTGMYLHPAMATGHTFGCGPTPILSHILVYWGGPFIGIYIGLKLGQMFHLPTSTTTKSQQPIKTTQNGDHGDSIVKKAEQNGHHSGEVRNRILSIGCSTASSCPAPSFPQISKGCPLKCESLTDTTNPRRKRCRHLGKLIKKTRTSGRDMGAFMTWRELWSMSVGFDPPMTHFSSVTSAVLIYLLVLLLCYVLYKLSKTFLPGFIQEYVLDFFKTLAFCTYCFGHGVVRNAHGHLGYILCMVPLNTASVLIFNLGDGTPLTVWAKYLRGQIPTWKFVVKVSAQIVAGFCAWELGHFILGLDFHPSFADKLGKKANCNSDLRIAAIAGFFLEGTGVAYDFWMNQQTLSKTKALDIAMKFTNTALVVCIGVRMTGMYIHPAMVTGRTIGCGDTPILSHLLVYWAGPFVGIFVGLKASQIYSLPFNKDTPVKEYKKGDDSLGTKKKNVISGKVRQRKVKKDETT</sequence>
<dbReference type="Gene3D" id="1.20.1080.10">
    <property type="entry name" value="Glycerol uptake facilitator protein"/>
    <property type="match status" value="2"/>
</dbReference>
<keyword evidence="4 5" id="KW-0472">Membrane</keyword>
<dbReference type="GO" id="GO:0015267">
    <property type="term" value="F:channel activity"/>
    <property type="evidence" value="ECO:0007669"/>
    <property type="project" value="InterPro"/>
</dbReference>
<dbReference type="SUPFAM" id="SSF81338">
    <property type="entry name" value="Aquaporin-like"/>
    <property type="match status" value="2"/>
</dbReference>
<evidence type="ECO:0000256" key="5">
    <source>
        <dbReference type="SAM" id="Phobius"/>
    </source>
</evidence>
<feature type="transmembrane region" description="Helical" evidence="5">
    <location>
        <begin position="244"/>
        <end position="263"/>
    </location>
</feature>
<keyword evidence="3 5" id="KW-1133">Transmembrane helix</keyword>
<dbReference type="InterPro" id="IPR023271">
    <property type="entry name" value="Aquaporin-like"/>
</dbReference>
<feature type="transmembrane region" description="Helical" evidence="5">
    <location>
        <begin position="497"/>
        <end position="521"/>
    </location>
</feature>
<proteinExistence type="predicted"/>
<feature type="transmembrane region" description="Helical" evidence="5">
    <location>
        <begin position="582"/>
        <end position="602"/>
    </location>
</feature>
<feature type="transmembrane region" description="Helical" evidence="5">
    <location>
        <begin position="456"/>
        <end position="476"/>
    </location>
</feature>
<name>A0A8W8M6X3_MAGGI</name>
<dbReference type="GO" id="GO:0016020">
    <property type="term" value="C:membrane"/>
    <property type="evidence" value="ECO:0007669"/>
    <property type="project" value="UniProtKB-SubCell"/>
</dbReference>
<evidence type="ECO:0008006" key="8">
    <source>
        <dbReference type="Google" id="ProtNLM"/>
    </source>
</evidence>
<reference evidence="6" key="1">
    <citation type="submission" date="2022-08" db="UniProtKB">
        <authorList>
            <consortium name="EnsemblMetazoa"/>
        </authorList>
    </citation>
    <scope>IDENTIFICATION</scope>
    <source>
        <strain evidence="6">05x7-T-G4-1.051#20</strain>
    </source>
</reference>
<feature type="transmembrane region" description="Helical" evidence="5">
    <location>
        <begin position="203"/>
        <end position="224"/>
    </location>
</feature>
<feature type="transmembrane region" description="Helical" evidence="5">
    <location>
        <begin position="614"/>
        <end position="633"/>
    </location>
</feature>
<keyword evidence="2 5" id="KW-0812">Transmembrane</keyword>
<evidence type="ECO:0000256" key="3">
    <source>
        <dbReference type="ARBA" id="ARBA00022989"/>
    </source>
</evidence>
<evidence type="ECO:0000313" key="6">
    <source>
        <dbReference type="EnsemblMetazoa" id="G31512.1:cds"/>
    </source>
</evidence>
<feature type="transmembrane region" description="Helical" evidence="5">
    <location>
        <begin position="394"/>
        <end position="415"/>
    </location>
</feature>
<dbReference type="InterPro" id="IPR000425">
    <property type="entry name" value="MIP"/>
</dbReference>
<evidence type="ECO:0000256" key="1">
    <source>
        <dbReference type="ARBA" id="ARBA00004141"/>
    </source>
</evidence>
<protein>
    <recommendedName>
        <fullName evidence="8">Aquaporin</fullName>
    </recommendedName>
</protein>
<dbReference type="EnsemblMetazoa" id="G31512.1">
    <property type="protein sequence ID" value="G31512.1:cds"/>
    <property type="gene ID" value="G31512"/>
</dbReference>
<comment type="subcellular location">
    <subcellularLocation>
        <location evidence="1">Membrane</location>
        <topology evidence="1">Multi-pass membrane protein</topology>
    </subcellularLocation>
</comment>
<dbReference type="AlphaFoldDB" id="A0A8W8M6X3"/>
<organism evidence="6 7">
    <name type="scientific">Magallana gigas</name>
    <name type="common">Pacific oyster</name>
    <name type="synonym">Crassostrea gigas</name>
    <dbReference type="NCBI Taxonomy" id="29159"/>
    <lineage>
        <taxon>Eukaryota</taxon>
        <taxon>Metazoa</taxon>
        <taxon>Spiralia</taxon>
        <taxon>Lophotrochozoa</taxon>
        <taxon>Mollusca</taxon>
        <taxon>Bivalvia</taxon>
        <taxon>Autobranchia</taxon>
        <taxon>Pteriomorphia</taxon>
        <taxon>Ostreida</taxon>
        <taxon>Ostreoidea</taxon>
        <taxon>Ostreidae</taxon>
        <taxon>Magallana</taxon>
    </lineage>
</organism>
<dbReference type="PANTHER" id="PTHR21191">
    <property type="entry name" value="AQUAPORIN"/>
    <property type="match status" value="1"/>
</dbReference>
<evidence type="ECO:0000256" key="4">
    <source>
        <dbReference type="ARBA" id="ARBA00023136"/>
    </source>
</evidence>
<evidence type="ECO:0000256" key="2">
    <source>
        <dbReference type="ARBA" id="ARBA00022692"/>
    </source>
</evidence>
<dbReference type="InterPro" id="IPR051883">
    <property type="entry name" value="AQP11/12_channel"/>
</dbReference>
<dbReference type="GO" id="GO:0005737">
    <property type="term" value="C:cytoplasm"/>
    <property type="evidence" value="ECO:0007669"/>
    <property type="project" value="TreeGrafter"/>
</dbReference>
<evidence type="ECO:0000313" key="7">
    <source>
        <dbReference type="Proteomes" id="UP000005408"/>
    </source>
</evidence>
<dbReference type="Pfam" id="PF00230">
    <property type="entry name" value="MIP"/>
    <property type="match status" value="1"/>
</dbReference>
<feature type="transmembrane region" description="Helical" evidence="5">
    <location>
        <begin position="20"/>
        <end position="47"/>
    </location>
</feature>
<dbReference type="Proteomes" id="UP000005408">
    <property type="component" value="Unassembled WGS sequence"/>
</dbReference>
<feature type="transmembrane region" description="Helical" evidence="5">
    <location>
        <begin position="541"/>
        <end position="561"/>
    </location>
</feature>
<keyword evidence="7" id="KW-1185">Reference proteome</keyword>